<dbReference type="InterPro" id="IPR013525">
    <property type="entry name" value="ABC2_TM"/>
</dbReference>
<comment type="caution">
    <text evidence="8">The sequence shown here is derived from an EMBL/GenBank/DDBJ whole genome shotgun (WGS) entry which is preliminary data.</text>
</comment>
<evidence type="ECO:0000313" key="8">
    <source>
        <dbReference type="EMBL" id="TQL61235.1"/>
    </source>
</evidence>
<dbReference type="Gene3D" id="3.40.1710.10">
    <property type="entry name" value="abc type-2 transporter like domain"/>
    <property type="match status" value="1"/>
</dbReference>
<evidence type="ECO:0000256" key="2">
    <source>
        <dbReference type="ARBA" id="ARBA00022692"/>
    </source>
</evidence>
<dbReference type="SUPFAM" id="SSF58104">
    <property type="entry name" value="Methyl-accepting chemotaxis protein (MCP) signaling domain"/>
    <property type="match status" value="1"/>
</dbReference>
<dbReference type="Pfam" id="PF12698">
    <property type="entry name" value="ABC2_membrane_3"/>
    <property type="match status" value="1"/>
</dbReference>
<keyword evidence="3 6" id="KW-1133">Transmembrane helix</keyword>
<accession>A0A542ZLL0</accession>
<gene>
    <name evidence="8" type="ORF">FB474_2642</name>
</gene>
<feature type="transmembrane region" description="Helical" evidence="6">
    <location>
        <begin position="488"/>
        <end position="512"/>
    </location>
</feature>
<feature type="transmembrane region" description="Helical" evidence="6">
    <location>
        <begin position="652"/>
        <end position="670"/>
    </location>
</feature>
<evidence type="ECO:0000256" key="3">
    <source>
        <dbReference type="ARBA" id="ARBA00022989"/>
    </source>
</evidence>
<evidence type="ECO:0000313" key="9">
    <source>
        <dbReference type="Proteomes" id="UP000319514"/>
    </source>
</evidence>
<dbReference type="PANTHER" id="PTHR43077">
    <property type="entry name" value="TRANSPORT PERMEASE YVFS-RELATED"/>
    <property type="match status" value="1"/>
</dbReference>
<protein>
    <submittedName>
        <fullName evidence="8">Putative membrane protein</fullName>
    </submittedName>
</protein>
<dbReference type="GO" id="GO:0016020">
    <property type="term" value="C:membrane"/>
    <property type="evidence" value="ECO:0007669"/>
    <property type="project" value="UniProtKB-SubCell"/>
</dbReference>
<dbReference type="InterPro" id="IPR051328">
    <property type="entry name" value="T7SS_ABC-Transporter"/>
</dbReference>
<dbReference type="NCBIfam" id="TIGR03061">
    <property type="entry name" value="pip_yhgE_Nterm"/>
    <property type="match status" value="1"/>
</dbReference>
<dbReference type="GO" id="GO:0140359">
    <property type="term" value="F:ABC-type transporter activity"/>
    <property type="evidence" value="ECO:0007669"/>
    <property type="project" value="InterPro"/>
</dbReference>
<feature type="transmembrane region" description="Helical" evidence="6">
    <location>
        <begin position="562"/>
        <end position="585"/>
    </location>
</feature>
<keyword evidence="9" id="KW-1185">Reference proteome</keyword>
<dbReference type="OrthoDB" id="9811483at2"/>
<dbReference type="InterPro" id="IPR017501">
    <property type="entry name" value="Phage_infect_YhgE_C"/>
</dbReference>
<evidence type="ECO:0000259" key="7">
    <source>
        <dbReference type="Pfam" id="PF12698"/>
    </source>
</evidence>
<feature type="transmembrane region" description="Helical" evidence="6">
    <location>
        <begin position="594"/>
        <end position="613"/>
    </location>
</feature>
<keyword evidence="4 6" id="KW-0472">Membrane</keyword>
<dbReference type="RefSeq" id="WP_141789050.1">
    <property type="nucleotide sequence ID" value="NZ_BAAAKX010000001.1"/>
</dbReference>
<sequence>MTALRLALNELRRLTSGKLPRMALAAVVLVPTIYAGLYLYANKDPYGGLSRVPAAVVVEDTGTTLANGERLDAGPQVGHDLVASRSFDWHRVSRAEAVRGVAEDRYDFALIVPRDFSAALASSAEFHPRQAQLEIETNDANNYLAHTIANNVVAQVTKSVAEEVSSTAANQLLLGFSTIHDKVEQASSGAARLADGLGTAEQGSADLAGGAGRLAAGERDLVSGTDRLAAGIDRADSGAHRLSDGTGRLADGLATMDRQTATLPAQTRALADGAQQVADGNARMAAGARDVAAASQRLADSVSGTNGTLAAALRAQGLDDAQVAQVLAVTSRLSAPVTEANTRVQQQTGQLTALSDGSNQVAAGARRLADAAGPLHAGIHQASTGAAQAHSGASSLAGGLDQLSTGAHRLQSGQRQARDGAQQLQSGADKLHGGLGTLRQGADQLHTGLAQGLRSISDPSAANRKAVAQTIGDPVGVRNTSQASAGSYGAGLAPFFLCLALWIGAYVMFLLVRPLSTRAMVAGQPSWRVALGGWLPTVVIGAAQVAVVLAVVFLGIDLHAAHPLGVVGLALLTSATFVAILHLLAARLGSVGKFLGLVLLVLQLVSAGGTFPWQTLPLPLHALHHVLPMGYAIDGLRHLMYGGSLTSVGRDVAVLLAYLVLALAGSSATARRARVWTAARVKPELVL</sequence>
<evidence type="ECO:0000256" key="4">
    <source>
        <dbReference type="ARBA" id="ARBA00023136"/>
    </source>
</evidence>
<evidence type="ECO:0000256" key="6">
    <source>
        <dbReference type="SAM" id="Phobius"/>
    </source>
</evidence>
<evidence type="ECO:0000256" key="5">
    <source>
        <dbReference type="SAM" id="MobiDB-lite"/>
    </source>
</evidence>
<dbReference type="AlphaFoldDB" id="A0A542ZLL0"/>
<reference evidence="8 9" key="1">
    <citation type="submission" date="2019-06" db="EMBL/GenBank/DDBJ databases">
        <title>Sequencing the genomes of 1000 actinobacteria strains.</title>
        <authorList>
            <person name="Klenk H.-P."/>
        </authorList>
    </citation>
    <scope>NUCLEOTIDE SEQUENCE [LARGE SCALE GENOMIC DNA]</scope>
    <source>
        <strain evidence="8 9">DSM 18082</strain>
    </source>
</reference>
<comment type="subcellular location">
    <subcellularLocation>
        <location evidence="1">Membrane</location>
        <topology evidence="1">Multi-pass membrane protein</topology>
    </subcellularLocation>
</comment>
<keyword evidence="2 6" id="KW-0812">Transmembrane</keyword>
<dbReference type="PANTHER" id="PTHR43077:SF5">
    <property type="entry name" value="PHAGE INFECTION PROTEIN"/>
    <property type="match status" value="1"/>
</dbReference>
<feature type="domain" description="ABC-2 type transporter transmembrane" evidence="7">
    <location>
        <begin position="473"/>
        <end position="665"/>
    </location>
</feature>
<feature type="transmembrane region" description="Helical" evidence="6">
    <location>
        <begin position="21"/>
        <end position="41"/>
    </location>
</feature>
<feature type="transmembrane region" description="Helical" evidence="6">
    <location>
        <begin position="533"/>
        <end position="556"/>
    </location>
</feature>
<dbReference type="Gene3D" id="1.10.287.950">
    <property type="entry name" value="Methyl-accepting chemotaxis protein"/>
    <property type="match status" value="1"/>
</dbReference>
<organism evidence="8 9">
    <name type="scientific">Oryzihumus leptocrescens</name>
    <dbReference type="NCBI Taxonomy" id="297536"/>
    <lineage>
        <taxon>Bacteria</taxon>
        <taxon>Bacillati</taxon>
        <taxon>Actinomycetota</taxon>
        <taxon>Actinomycetes</taxon>
        <taxon>Micrococcales</taxon>
        <taxon>Intrasporangiaceae</taxon>
        <taxon>Oryzihumus</taxon>
    </lineage>
</organism>
<dbReference type="EMBL" id="VFOQ01000001">
    <property type="protein sequence ID" value="TQL61235.1"/>
    <property type="molecule type" value="Genomic_DNA"/>
</dbReference>
<dbReference type="NCBIfam" id="TIGR03062">
    <property type="entry name" value="pip_yhgE_Cterm"/>
    <property type="match status" value="1"/>
</dbReference>
<dbReference type="InterPro" id="IPR017500">
    <property type="entry name" value="Phage_infect_YhgE_N"/>
</dbReference>
<evidence type="ECO:0000256" key="1">
    <source>
        <dbReference type="ARBA" id="ARBA00004141"/>
    </source>
</evidence>
<proteinExistence type="predicted"/>
<feature type="region of interest" description="Disordered" evidence="5">
    <location>
        <begin position="408"/>
        <end position="436"/>
    </location>
</feature>
<dbReference type="Proteomes" id="UP000319514">
    <property type="component" value="Unassembled WGS sequence"/>
</dbReference>
<name>A0A542ZLL0_9MICO</name>